<evidence type="ECO:0000256" key="1">
    <source>
        <dbReference type="SAM" id="Coils"/>
    </source>
</evidence>
<organism evidence="2">
    <name type="scientific">viral metagenome</name>
    <dbReference type="NCBI Taxonomy" id="1070528"/>
    <lineage>
        <taxon>unclassified sequences</taxon>
        <taxon>metagenomes</taxon>
        <taxon>organismal metagenomes</taxon>
    </lineage>
</organism>
<reference evidence="2" key="1">
    <citation type="journal article" date="2020" name="Nature">
        <title>Giant virus diversity and host interactions through global metagenomics.</title>
        <authorList>
            <person name="Schulz F."/>
            <person name="Roux S."/>
            <person name="Paez-Espino D."/>
            <person name="Jungbluth S."/>
            <person name="Walsh D.A."/>
            <person name="Denef V.J."/>
            <person name="McMahon K.D."/>
            <person name="Konstantinidis K.T."/>
            <person name="Eloe-Fadrosh E.A."/>
            <person name="Kyrpides N.C."/>
            <person name="Woyke T."/>
        </authorList>
    </citation>
    <scope>NUCLEOTIDE SEQUENCE</scope>
    <source>
        <strain evidence="2">GVMAG-M-3300023184-167</strain>
    </source>
</reference>
<name>A0A6C0HSU5_9ZZZZ</name>
<dbReference type="EMBL" id="MN740009">
    <property type="protein sequence ID" value="QHT83460.1"/>
    <property type="molecule type" value="Genomic_DNA"/>
</dbReference>
<proteinExistence type="predicted"/>
<evidence type="ECO:0008006" key="3">
    <source>
        <dbReference type="Google" id="ProtNLM"/>
    </source>
</evidence>
<accession>A0A6C0HSU5</accession>
<dbReference type="AlphaFoldDB" id="A0A6C0HSU5"/>
<evidence type="ECO:0000313" key="2">
    <source>
        <dbReference type="EMBL" id="QHT83460.1"/>
    </source>
</evidence>
<feature type="coiled-coil region" evidence="1">
    <location>
        <begin position="84"/>
        <end position="111"/>
    </location>
</feature>
<sequence length="274" mass="32207">MLKDANKKNKKRTSFFCEKCDFTTSHKPNYERHLLTIKHCSVTKNVPMLTKKNEKEPHSCSCGKKYKHLPSLLRHQKECSFNKLDEIIRQNQEFKELLVEQNRENKLLQEKIINMKPVINQFNLNVFLNETCKEAISMTEFINTLPIGITDLEYVGKNGFVEGISHIFLKGLRNLDITKRPIHCCDLKRDILYIKDKTWERDIERTKITLAIKNIAQKNLKQITNWTHNNPSYADPKSMKNTDYLNIVKESVAEMEENNQKIIKIISKETIIEK</sequence>
<keyword evidence="1" id="KW-0175">Coiled coil</keyword>
<protein>
    <recommendedName>
        <fullName evidence="3">C2H2-type domain-containing protein</fullName>
    </recommendedName>
</protein>